<dbReference type="Pfam" id="PF00593">
    <property type="entry name" value="TonB_dep_Rec_b-barrel"/>
    <property type="match status" value="1"/>
</dbReference>
<feature type="domain" description="TonB-dependent receptor-like beta-barrel" evidence="17">
    <location>
        <begin position="229"/>
        <end position="655"/>
    </location>
</feature>
<evidence type="ECO:0000256" key="12">
    <source>
        <dbReference type="ARBA" id="ARBA00023170"/>
    </source>
</evidence>
<feature type="signal peptide" evidence="16">
    <location>
        <begin position="1"/>
        <end position="22"/>
    </location>
</feature>
<dbReference type="NCBIfam" id="TIGR01783">
    <property type="entry name" value="TonB-siderophor"/>
    <property type="match status" value="1"/>
</dbReference>
<keyword evidence="11 14" id="KW-0472">Membrane</keyword>
<dbReference type="InterPro" id="IPR036942">
    <property type="entry name" value="Beta-barrel_TonB_sf"/>
</dbReference>
<dbReference type="PROSITE" id="PS52016">
    <property type="entry name" value="TONB_DEPENDENT_REC_3"/>
    <property type="match status" value="1"/>
</dbReference>
<dbReference type="EMBL" id="CP059851">
    <property type="protein sequence ID" value="QMW24320.1"/>
    <property type="molecule type" value="Genomic_DNA"/>
</dbReference>
<keyword evidence="20" id="KW-1185">Reference proteome</keyword>
<keyword evidence="5" id="KW-0410">Iron transport</keyword>
<keyword evidence="13 14" id="KW-0998">Cell outer membrane</keyword>
<dbReference type="GO" id="GO:0015891">
    <property type="term" value="P:siderophore transport"/>
    <property type="evidence" value="ECO:0007669"/>
    <property type="project" value="InterPro"/>
</dbReference>
<evidence type="ECO:0000259" key="17">
    <source>
        <dbReference type="Pfam" id="PF00593"/>
    </source>
</evidence>
<keyword evidence="10 15" id="KW-0798">TonB box</keyword>
<dbReference type="KEGG" id="sand:H3309_07675"/>
<reference evidence="19 20" key="1">
    <citation type="submission" date="2020-07" db="EMBL/GenBank/DDBJ databases">
        <title>Complete genome sequence for Sandaracinobacter sp. M6.</title>
        <authorList>
            <person name="Tang Y."/>
            <person name="Liu Q."/>
            <person name="Guo Z."/>
            <person name="Lei P."/>
            <person name="Huang B."/>
        </authorList>
    </citation>
    <scope>NUCLEOTIDE SEQUENCE [LARGE SCALE GENOMIC DNA]</scope>
    <source>
        <strain evidence="19 20">M6</strain>
    </source>
</reference>
<comment type="similarity">
    <text evidence="2 14 15">Belongs to the TonB-dependent receptor family.</text>
</comment>
<comment type="subcellular location">
    <subcellularLocation>
        <location evidence="1 14">Cell outer membrane</location>
        <topology evidence="1 14">Multi-pass membrane protein</topology>
    </subcellularLocation>
</comment>
<keyword evidence="4 14" id="KW-1134">Transmembrane beta strand</keyword>
<evidence type="ECO:0000256" key="16">
    <source>
        <dbReference type="SAM" id="SignalP"/>
    </source>
</evidence>
<gene>
    <name evidence="19" type="ORF">H3309_07675</name>
</gene>
<dbReference type="GO" id="GO:0038023">
    <property type="term" value="F:signaling receptor activity"/>
    <property type="evidence" value="ECO:0007669"/>
    <property type="project" value="InterPro"/>
</dbReference>
<evidence type="ECO:0000256" key="1">
    <source>
        <dbReference type="ARBA" id="ARBA00004571"/>
    </source>
</evidence>
<feature type="domain" description="TonB-dependent receptor plug" evidence="18">
    <location>
        <begin position="56"/>
        <end position="151"/>
    </location>
</feature>
<protein>
    <submittedName>
        <fullName evidence="19">TonB-dependent siderophore receptor</fullName>
    </submittedName>
</protein>
<evidence type="ECO:0000256" key="14">
    <source>
        <dbReference type="PROSITE-ProRule" id="PRU01360"/>
    </source>
</evidence>
<evidence type="ECO:0000256" key="9">
    <source>
        <dbReference type="ARBA" id="ARBA00023065"/>
    </source>
</evidence>
<evidence type="ECO:0000256" key="7">
    <source>
        <dbReference type="ARBA" id="ARBA00022729"/>
    </source>
</evidence>
<dbReference type="Pfam" id="PF07715">
    <property type="entry name" value="Plug"/>
    <property type="match status" value="1"/>
</dbReference>
<evidence type="ECO:0000256" key="8">
    <source>
        <dbReference type="ARBA" id="ARBA00023004"/>
    </source>
</evidence>
<dbReference type="Gene3D" id="2.170.130.10">
    <property type="entry name" value="TonB-dependent receptor, plug domain"/>
    <property type="match status" value="1"/>
</dbReference>
<dbReference type="InterPro" id="IPR012910">
    <property type="entry name" value="Plug_dom"/>
</dbReference>
<dbReference type="InterPro" id="IPR010105">
    <property type="entry name" value="TonB_sidphr_rcpt"/>
</dbReference>
<feature type="chain" id="PRO_5028950544" evidence="16">
    <location>
        <begin position="23"/>
        <end position="688"/>
    </location>
</feature>
<dbReference type="InterPro" id="IPR037066">
    <property type="entry name" value="Plug_dom_sf"/>
</dbReference>
<sequence>MSRLSRPAIAGLSALLMSPAHATEPDSWTPEIIVTARPAPGYTATDAAVLRSPVPLLDTPQSVQVLTDRLLREQDRSTLADALRNISGAIPALPSEAVLANPLIRGFEAEIFTDGLIGYGDTAVIDPSSLWAVERIEVAKGPTSVLFGGGTGAPLGGLINLVSRTPEAGLKARAELRGGSFGLWQGRGDLNWGTPDAGFRLLGEYTRNGDPIDAVTIDRYSLNPSARVAIGDRTDLILRGAFSRVAQLEYAGLPAEIARLPQVADFRFSGATDAPRTTIRNMTLDAVLSHRFTDALSATVQARRYESRFDEQATFPFLAVFPLTGTRAFLFKGRLPVAVDESTVDASLTARFTTGTLTHTLLAGVTHDSTHYRGAIGFAPLGSIDYADPRSDIAYGAPPATRPVTNRYLTDALYLQNQIAVGPLNLLAALRTSSLGLREITGGAGTNRRWNRWDPRLGATLALTPGVNLFAGWAQGSRLTLFYAGSTPPVPETSDSVEAGVKLARPDLGLSGTLAGFRITRRNVPTADPLNPFTQVQSGEQRSRGVEADLIWEPTPAVSLLASYAFTRATVSRDTSIPVGNRLPRVPEHSGRIAARYRLLDGPLQGLGIGAGLTAASAAEITLPNRLRGDSWAVVDAQASYQVGRVRLAASVENLFDHRYFIPYQYLGQAVLRPGDPRTATLTIGVTY</sequence>
<evidence type="ECO:0000256" key="10">
    <source>
        <dbReference type="ARBA" id="ARBA00023077"/>
    </source>
</evidence>
<dbReference type="AlphaFoldDB" id="A0A7G5ILS8"/>
<dbReference type="PANTHER" id="PTHR32552">
    <property type="entry name" value="FERRICHROME IRON RECEPTOR-RELATED"/>
    <property type="match status" value="1"/>
</dbReference>
<evidence type="ECO:0000256" key="13">
    <source>
        <dbReference type="ARBA" id="ARBA00023237"/>
    </source>
</evidence>
<accession>A0A7G5ILS8</accession>
<keyword evidence="7 16" id="KW-0732">Signal</keyword>
<dbReference type="InterPro" id="IPR039426">
    <property type="entry name" value="TonB-dep_rcpt-like"/>
</dbReference>
<evidence type="ECO:0000256" key="3">
    <source>
        <dbReference type="ARBA" id="ARBA00022448"/>
    </source>
</evidence>
<organism evidence="19 20">
    <name type="scientific">Sandaracinobacteroides saxicola</name>
    <dbReference type="NCBI Taxonomy" id="2759707"/>
    <lineage>
        <taxon>Bacteria</taxon>
        <taxon>Pseudomonadati</taxon>
        <taxon>Pseudomonadota</taxon>
        <taxon>Alphaproteobacteria</taxon>
        <taxon>Sphingomonadales</taxon>
        <taxon>Sphingosinicellaceae</taxon>
        <taxon>Sandaracinobacteroides</taxon>
    </lineage>
</organism>
<evidence type="ECO:0000256" key="4">
    <source>
        <dbReference type="ARBA" id="ARBA00022452"/>
    </source>
</evidence>
<evidence type="ECO:0000256" key="11">
    <source>
        <dbReference type="ARBA" id="ARBA00023136"/>
    </source>
</evidence>
<keyword evidence="8" id="KW-0408">Iron</keyword>
<evidence type="ECO:0000256" key="6">
    <source>
        <dbReference type="ARBA" id="ARBA00022692"/>
    </source>
</evidence>
<dbReference type="RefSeq" id="WP_182298168.1">
    <property type="nucleotide sequence ID" value="NZ_CP059851.1"/>
</dbReference>
<dbReference type="SUPFAM" id="SSF56935">
    <property type="entry name" value="Porins"/>
    <property type="match status" value="1"/>
</dbReference>
<dbReference type="GO" id="GO:0009279">
    <property type="term" value="C:cell outer membrane"/>
    <property type="evidence" value="ECO:0007669"/>
    <property type="project" value="UniProtKB-SubCell"/>
</dbReference>
<keyword evidence="6 14" id="KW-0812">Transmembrane</keyword>
<dbReference type="Gene3D" id="2.40.170.20">
    <property type="entry name" value="TonB-dependent receptor, beta-barrel domain"/>
    <property type="match status" value="1"/>
</dbReference>
<dbReference type="CDD" id="cd01347">
    <property type="entry name" value="ligand_gated_channel"/>
    <property type="match status" value="1"/>
</dbReference>
<evidence type="ECO:0000256" key="2">
    <source>
        <dbReference type="ARBA" id="ARBA00009810"/>
    </source>
</evidence>
<evidence type="ECO:0000313" key="20">
    <source>
        <dbReference type="Proteomes" id="UP000515292"/>
    </source>
</evidence>
<name>A0A7G5ILS8_9SPHN</name>
<evidence type="ECO:0000256" key="15">
    <source>
        <dbReference type="RuleBase" id="RU003357"/>
    </source>
</evidence>
<evidence type="ECO:0000256" key="5">
    <source>
        <dbReference type="ARBA" id="ARBA00022496"/>
    </source>
</evidence>
<proteinExistence type="inferred from homology"/>
<dbReference type="Proteomes" id="UP000515292">
    <property type="component" value="Chromosome"/>
</dbReference>
<dbReference type="GO" id="GO:0015344">
    <property type="term" value="F:siderophore uptake transmembrane transporter activity"/>
    <property type="evidence" value="ECO:0007669"/>
    <property type="project" value="TreeGrafter"/>
</dbReference>
<keyword evidence="3 14" id="KW-0813">Transport</keyword>
<keyword evidence="9" id="KW-0406">Ion transport</keyword>
<evidence type="ECO:0000313" key="19">
    <source>
        <dbReference type="EMBL" id="QMW24320.1"/>
    </source>
</evidence>
<evidence type="ECO:0000259" key="18">
    <source>
        <dbReference type="Pfam" id="PF07715"/>
    </source>
</evidence>
<dbReference type="PANTHER" id="PTHR32552:SF68">
    <property type="entry name" value="FERRICHROME OUTER MEMBRANE TRANSPORTER_PHAGE RECEPTOR"/>
    <property type="match status" value="1"/>
</dbReference>
<keyword evidence="12 19" id="KW-0675">Receptor</keyword>
<dbReference type="InterPro" id="IPR000531">
    <property type="entry name" value="Beta-barrel_TonB"/>
</dbReference>